<protein>
    <recommendedName>
        <fullName evidence="3">BrnA antitoxin of type II toxin-antitoxin system</fullName>
    </recommendedName>
</protein>
<evidence type="ECO:0008006" key="3">
    <source>
        <dbReference type="Google" id="ProtNLM"/>
    </source>
</evidence>
<dbReference type="EMBL" id="SRSD01000005">
    <property type="protein sequence ID" value="KAA0891874.1"/>
    <property type="molecule type" value="Genomic_DNA"/>
</dbReference>
<dbReference type="OrthoDB" id="9796641at2"/>
<evidence type="ECO:0000313" key="1">
    <source>
        <dbReference type="EMBL" id="KAA0891874.1"/>
    </source>
</evidence>
<organism evidence="1 2">
    <name type="scientific">Oryzomonas rubra</name>
    <dbReference type="NCBI Taxonomy" id="2509454"/>
    <lineage>
        <taxon>Bacteria</taxon>
        <taxon>Pseudomonadati</taxon>
        <taxon>Thermodesulfobacteriota</taxon>
        <taxon>Desulfuromonadia</taxon>
        <taxon>Geobacterales</taxon>
        <taxon>Geobacteraceae</taxon>
        <taxon>Oryzomonas</taxon>
    </lineage>
</organism>
<dbReference type="Pfam" id="PF14384">
    <property type="entry name" value="BrnA_antitoxin"/>
    <property type="match status" value="1"/>
</dbReference>
<evidence type="ECO:0000313" key="2">
    <source>
        <dbReference type="Proteomes" id="UP000324298"/>
    </source>
</evidence>
<dbReference type="AlphaFoldDB" id="A0A5A9XG72"/>
<proteinExistence type="predicted"/>
<gene>
    <name evidence="1" type="ORF">ET418_09160</name>
</gene>
<keyword evidence="2" id="KW-1185">Reference proteome</keyword>
<sequence length="91" mass="10475">MKKQSKTDWARIDAMTDEDIDYADIPELGDDLFEQATFVPAKQLVTIRLDADVVAWLKRNGRGYQTRTNKILRTVMESQEKSAKKRASVTR</sequence>
<accession>A0A5A9XG72</accession>
<name>A0A5A9XG72_9BACT</name>
<reference evidence="1 2" key="1">
    <citation type="submission" date="2019-04" db="EMBL/GenBank/DDBJ databases">
        <title>Geobacter ruber sp. nov., ferric-reducing bacteria isolated from paddy soil.</title>
        <authorList>
            <person name="Xu Z."/>
            <person name="Masuda Y."/>
            <person name="Itoh H."/>
            <person name="Senoo K."/>
        </authorList>
    </citation>
    <scope>NUCLEOTIDE SEQUENCE [LARGE SCALE GENOMIC DNA]</scope>
    <source>
        <strain evidence="1 2">Red88</strain>
    </source>
</reference>
<dbReference type="Proteomes" id="UP000324298">
    <property type="component" value="Unassembled WGS sequence"/>
</dbReference>
<comment type="caution">
    <text evidence="1">The sequence shown here is derived from an EMBL/GenBank/DDBJ whole genome shotgun (WGS) entry which is preliminary data.</text>
</comment>
<dbReference type="InterPro" id="IPR025528">
    <property type="entry name" value="BrnA_antitoxin"/>
</dbReference>